<evidence type="ECO:0000313" key="26">
    <source>
        <dbReference type="Proteomes" id="UP001176961"/>
    </source>
</evidence>
<evidence type="ECO:0000256" key="14">
    <source>
        <dbReference type="ARBA" id="ARBA00046026"/>
    </source>
</evidence>
<dbReference type="Pfam" id="PF01636">
    <property type="entry name" value="APH"/>
    <property type="match status" value="1"/>
</dbReference>
<comment type="catalytic activity">
    <reaction evidence="19">
        <text>hexacosanoyl-CoA + oxidized [electron-transfer flavoprotein] + H(+) = (2E)-hexacosenoyl-CoA + reduced [electron-transfer flavoprotein]</text>
        <dbReference type="Rhea" id="RHEA:48216"/>
        <dbReference type="Rhea" id="RHEA-COMP:10685"/>
        <dbReference type="Rhea" id="RHEA-COMP:10686"/>
        <dbReference type="ChEBI" id="CHEBI:15378"/>
        <dbReference type="ChEBI" id="CHEBI:57692"/>
        <dbReference type="ChEBI" id="CHEBI:58307"/>
        <dbReference type="ChEBI" id="CHEBI:64868"/>
        <dbReference type="ChEBI" id="CHEBI:74281"/>
    </reaction>
    <physiologicalReaction direction="left-to-right" evidence="19">
        <dbReference type="Rhea" id="RHEA:48217"/>
    </physiologicalReaction>
</comment>
<feature type="domain" description="Acyl-CoA oxidase/dehydrogenase middle" evidence="23">
    <location>
        <begin position="718"/>
        <end position="820"/>
    </location>
</feature>
<evidence type="ECO:0000256" key="5">
    <source>
        <dbReference type="ARBA" id="ARBA00009347"/>
    </source>
</evidence>
<dbReference type="InterPro" id="IPR036250">
    <property type="entry name" value="AcylCo_DH-like_C"/>
</dbReference>
<keyword evidence="12" id="KW-0576">Peroxisome</keyword>
<evidence type="ECO:0000256" key="17">
    <source>
        <dbReference type="ARBA" id="ARBA00048086"/>
    </source>
</evidence>
<evidence type="ECO:0000256" key="12">
    <source>
        <dbReference type="ARBA" id="ARBA00023140"/>
    </source>
</evidence>
<dbReference type="InterPro" id="IPR041726">
    <property type="entry name" value="ACAD10_11_N"/>
</dbReference>
<dbReference type="Gene3D" id="3.40.50.1000">
    <property type="entry name" value="HAD superfamily/HAD-like"/>
    <property type="match status" value="1"/>
</dbReference>
<evidence type="ECO:0000256" key="6">
    <source>
        <dbReference type="ARBA" id="ARBA00022630"/>
    </source>
</evidence>
<dbReference type="NCBIfam" id="TIGR02247">
    <property type="entry name" value="HAD-1A3-hyp"/>
    <property type="match status" value="1"/>
</dbReference>
<dbReference type="GO" id="GO:0033539">
    <property type="term" value="P:fatty acid beta-oxidation using acyl-CoA dehydrogenase"/>
    <property type="evidence" value="ECO:0007669"/>
    <property type="project" value="TreeGrafter"/>
</dbReference>
<dbReference type="Pfam" id="PF02770">
    <property type="entry name" value="Acyl-CoA_dh_M"/>
    <property type="match status" value="1"/>
</dbReference>
<dbReference type="NCBIfam" id="TIGR01509">
    <property type="entry name" value="HAD-SF-IA-v3"/>
    <property type="match status" value="1"/>
</dbReference>
<dbReference type="Gene3D" id="1.10.540.10">
    <property type="entry name" value="Acyl-CoA dehydrogenase/oxidase, N-terminal domain"/>
    <property type="match status" value="1"/>
</dbReference>
<comment type="subcellular location">
    <subcellularLocation>
        <location evidence="3">Mitochondrion membrane</location>
    </subcellularLocation>
    <subcellularLocation>
        <location evidence="2">Peroxisome</location>
    </subcellularLocation>
</comment>
<dbReference type="CDD" id="cd05154">
    <property type="entry name" value="ACAD10_11_N-like"/>
    <property type="match status" value="1"/>
</dbReference>
<comment type="catalytic activity">
    <reaction evidence="17">
        <text>tetracosanoyl-CoA + oxidized [electron-transfer flavoprotein] + H(+) = (2E)-tetracosenoyl-CoA + reduced [electron-transfer flavoprotein]</text>
        <dbReference type="Rhea" id="RHEA:47232"/>
        <dbReference type="Rhea" id="RHEA-COMP:10685"/>
        <dbReference type="Rhea" id="RHEA-COMP:10686"/>
        <dbReference type="ChEBI" id="CHEBI:15378"/>
        <dbReference type="ChEBI" id="CHEBI:57692"/>
        <dbReference type="ChEBI" id="CHEBI:58307"/>
        <dbReference type="ChEBI" id="CHEBI:65052"/>
        <dbReference type="ChEBI" id="CHEBI:74693"/>
    </reaction>
    <physiologicalReaction direction="left-to-right" evidence="17">
        <dbReference type="Rhea" id="RHEA:47233"/>
    </physiologicalReaction>
</comment>
<dbReference type="InterPro" id="IPR006439">
    <property type="entry name" value="HAD-SF_hydro_IA"/>
</dbReference>
<dbReference type="Pfam" id="PF02771">
    <property type="entry name" value="Acyl-CoA_dh_N"/>
    <property type="match status" value="1"/>
</dbReference>
<dbReference type="Proteomes" id="UP001176961">
    <property type="component" value="Unassembled WGS sequence"/>
</dbReference>
<dbReference type="CDD" id="cd02603">
    <property type="entry name" value="HAD_sEH-N_like"/>
    <property type="match status" value="1"/>
</dbReference>
<dbReference type="InterPro" id="IPR009100">
    <property type="entry name" value="AcylCoA_DH/oxidase_NM_dom_sf"/>
</dbReference>
<dbReference type="GO" id="GO:0005777">
    <property type="term" value="C:peroxisome"/>
    <property type="evidence" value="ECO:0007669"/>
    <property type="project" value="UniProtKB-SubCell"/>
</dbReference>
<comment type="function">
    <text evidence="14">Acyl-CoA dehydrogenase, that exhibits maximal activity towards saturated C22-CoA. Probably participates in beta-oxydation and energy production but could also play a role in the metabolism of specific fatty acids to control fatty acids composition of cellular lipids in brain.</text>
</comment>
<dbReference type="AlphaFoldDB" id="A0AA36DM63"/>
<evidence type="ECO:0000259" key="23">
    <source>
        <dbReference type="Pfam" id="PF02770"/>
    </source>
</evidence>
<sequence length="987" mass="111572">MKEKTLKAVIFDMGGVLIDAPYGFWKDMETSRTFDAGSLVSTLFKSPIKEQFEALERGETTAEDFDPLFTHFYNKQHKRTESLIPVISSVIDGIHDKKILPEMASLLRDLRSVGIKTALLTNNFYADRARLSPTIPRGIENYFDVVVESCRIGMRKPEYAIYNHVCSLLKVKPEECVLLDDLGVNVKAARAIGIFTIKVTSPLQATENVRSKLVDLFEFPPNTRDCLPKERLPEEKLQKFIQKELGLAGCNPFIVRRFGHGQSNPTYYIKAGDTELVLRKKPSGTLLPRAHQIDREYVVMKAVQGTLPVPKVLLYNDSLLDTPFYIMEYTKGRIFMDPTLSDMDPKDRKEIYEEAISTLVKLHRTDFYKLGLENFGRRDGYMARNLQRWSRSYEMAKTEEITEMNHLLLFLEKNLPKDNHTATLVHGDFRLDNLVFHPTENRVVAVLDWETSTIGDPLSDLATFLFAHYSPSRNNLLAGMGHLNERYLQDLKIPTVNEALAKYAELRGVRPIDPTQWAFYVAFVFYRFASIIQGVYKRSLMKNASSSQAHKLAPIPKLLAMNGLAFVKRMQIAGKQDLLPMTPQALSEKAQKLYTIVKDIVHNEILPIEQEMLRYQLGPDRWTPHPKLEDIKKKAKSLGAWNLFISEHIDPDKSYGLGLTNVEYAHICEVMGRSPFAPEVFNCQAPDTGNMEVLIKYGSAEQKEKWLMPLLNGEIKSCFAMTEPDVASSDATNIAGSIVRDGDEYIVNARKWFTSNAAHPLCKICIFMGQVAGGKVSRLQRHSMILIPMDQEGVQIVRNLSVLGSDDAPAGHCEILFTNVRIPVENIILGEGRGFEIAQGRLGPGRIHHAMRLIGHAERAIDIMKERTSNRIAFQRYLKDFDSIRKQIATSRCEVEQARLLVLKAAQIIDTRGSKEAKSEIAMIKVVAPNMALKVVDRAIQMLGGRGLTNDTPLASFFIAARSLRLADGPDEVHLETIAKEEFRSRL</sequence>
<comment type="caution">
    <text evidence="25">The sequence shown here is derived from an EMBL/GenBank/DDBJ whole genome shotgun (WGS) entry which is preliminary data.</text>
</comment>
<feature type="domain" description="Acyl-CoA dehydrogenase/oxidase N-terminal" evidence="24">
    <location>
        <begin position="588"/>
        <end position="714"/>
    </location>
</feature>
<dbReference type="EMBL" id="CATQJL010000001">
    <property type="protein sequence ID" value="CAJ0589350.1"/>
    <property type="molecule type" value="Genomic_DNA"/>
</dbReference>
<evidence type="ECO:0000256" key="7">
    <source>
        <dbReference type="ARBA" id="ARBA00022827"/>
    </source>
</evidence>
<dbReference type="SUPFAM" id="SSF56112">
    <property type="entry name" value="Protein kinase-like (PK-like)"/>
    <property type="match status" value="1"/>
</dbReference>
<dbReference type="Gene3D" id="3.30.200.20">
    <property type="entry name" value="Phosphorylase Kinase, domain 1"/>
    <property type="match status" value="1"/>
</dbReference>
<comment type="similarity">
    <text evidence="5">Belongs to the acyl-CoA dehydrogenase family.</text>
</comment>
<dbReference type="Pfam" id="PF00702">
    <property type="entry name" value="Hydrolase"/>
    <property type="match status" value="1"/>
</dbReference>
<evidence type="ECO:0000256" key="13">
    <source>
        <dbReference type="ARBA" id="ARBA00040622"/>
    </source>
</evidence>
<dbReference type="InterPro" id="IPR046373">
    <property type="entry name" value="Acyl-CoA_Oxase/DH_mid-dom_sf"/>
</dbReference>
<keyword evidence="7" id="KW-0274">FAD</keyword>
<evidence type="ECO:0000256" key="18">
    <source>
        <dbReference type="ARBA" id="ARBA00048395"/>
    </source>
</evidence>
<comment type="catalytic activity">
    <reaction evidence="20">
        <text>eicosanoyl-CoA + oxidized [electron-transfer flavoprotein] + H(+) = (2E)-eicosenoyl-CoA + reduced [electron-transfer flavoprotein]</text>
        <dbReference type="Rhea" id="RHEA:47236"/>
        <dbReference type="Rhea" id="RHEA-COMP:10685"/>
        <dbReference type="Rhea" id="RHEA-COMP:10686"/>
        <dbReference type="ChEBI" id="CHEBI:15378"/>
        <dbReference type="ChEBI" id="CHEBI:57380"/>
        <dbReference type="ChEBI" id="CHEBI:57692"/>
        <dbReference type="ChEBI" id="CHEBI:58307"/>
        <dbReference type="ChEBI" id="CHEBI:74691"/>
    </reaction>
    <physiologicalReaction direction="left-to-right" evidence="20">
        <dbReference type="Rhea" id="RHEA:47237"/>
    </physiologicalReaction>
</comment>
<evidence type="ECO:0000256" key="3">
    <source>
        <dbReference type="ARBA" id="ARBA00004325"/>
    </source>
</evidence>
<name>A0AA36DM63_CYLNA</name>
<keyword evidence="6" id="KW-0285">Flavoprotein</keyword>
<proteinExistence type="inferred from homology"/>
<dbReference type="SUPFAM" id="SSF47203">
    <property type="entry name" value="Acyl-CoA dehydrogenase C-terminal domain-like"/>
    <property type="match status" value="1"/>
</dbReference>
<dbReference type="GO" id="GO:0031966">
    <property type="term" value="C:mitochondrial membrane"/>
    <property type="evidence" value="ECO:0007669"/>
    <property type="project" value="UniProtKB-SubCell"/>
</dbReference>
<comment type="cofactor">
    <cofactor evidence="1">
        <name>FAD</name>
        <dbReference type="ChEBI" id="CHEBI:57692"/>
    </cofactor>
</comment>
<dbReference type="SUPFAM" id="SSF56784">
    <property type="entry name" value="HAD-like"/>
    <property type="match status" value="1"/>
</dbReference>
<dbReference type="GO" id="GO:0003995">
    <property type="term" value="F:acyl-CoA dehydrogenase activity"/>
    <property type="evidence" value="ECO:0007669"/>
    <property type="project" value="TreeGrafter"/>
</dbReference>
<dbReference type="InterPro" id="IPR011009">
    <property type="entry name" value="Kinase-like_dom_sf"/>
</dbReference>
<comment type="pathway">
    <text evidence="4">Lipid metabolism; fatty acid beta-oxidation.</text>
</comment>
<evidence type="ECO:0000256" key="9">
    <source>
        <dbReference type="ARBA" id="ARBA00023002"/>
    </source>
</evidence>
<dbReference type="SFLD" id="SFLDS00003">
    <property type="entry name" value="Haloacid_Dehalogenase"/>
    <property type="match status" value="1"/>
</dbReference>
<dbReference type="GO" id="GO:0050660">
    <property type="term" value="F:flavin adenine dinucleotide binding"/>
    <property type="evidence" value="ECO:0007669"/>
    <property type="project" value="InterPro"/>
</dbReference>
<evidence type="ECO:0000256" key="20">
    <source>
        <dbReference type="ARBA" id="ARBA00049140"/>
    </source>
</evidence>
<accession>A0AA36DM63</accession>
<dbReference type="InterPro" id="IPR037069">
    <property type="entry name" value="AcylCoA_DH/ox_N_sf"/>
</dbReference>
<protein>
    <recommendedName>
        <fullName evidence="13">Acyl-CoA dehydrogenase family member 11</fullName>
    </recommendedName>
</protein>
<organism evidence="25 26">
    <name type="scientific">Cylicocyclus nassatus</name>
    <name type="common">Nematode worm</name>
    <dbReference type="NCBI Taxonomy" id="53992"/>
    <lineage>
        <taxon>Eukaryota</taxon>
        <taxon>Metazoa</taxon>
        <taxon>Ecdysozoa</taxon>
        <taxon>Nematoda</taxon>
        <taxon>Chromadorea</taxon>
        <taxon>Rhabditida</taxon>
        <taxon>Rhabditina</taxon>
        <taxon>Rhabditomorpha</taxon>
        <taxon>Strongyloidea</taxon>
        <taxon>Strongylidae</taxon>
        <taxon>Cylicocyclus</taxon>
    </lineage>
</organism>
<dbReference type="Pfam" id="PF00441">
    <property type="entry name" value="Acyl-CoA_dh_1"/>
    <property type="match status" value="1"/>
</dbReference>
<keyword evidence="9" id="KW-0560">Oxidoreductase</keyword>
<dbReference type="Gene3D" id="2.40.110.10">
    <property type="entry name" value="Butyryl-CoA Dehydrogenase, subunit A, domain 2"/>
    <property type="match status" value="1"/>
</dbReference>
<dbReference type="InterPro" id="IPR023214">
    <property type="entry name" value="HAD_sf"/>
</dbReference>
<dbReference type="Gene3D" id="1.10.150.240">
    <property type="entry name" value="Putative phosphatase, domain 2"/>
    <property type="match status" value="1"/>
</dbReference>
<evidence type="ECO:0000256" key="19">
    <source>
        <dbReference type="ARBA" id="ARBA00048399"/>
    </source>
</evidence>
<dbReference type="Gene3D" id="3.90.1200.10">
    <property type="match status" value="1"/>
</dbReference>
<evidence type="ECO:0000256" key="15">
    <source>
        <dbReference type="ARBA" id="ARBA00047443"/>
    </source>
</evidence>
<dbReference type="InterPro" id="IPR009075">
    <property type="entry name" value="AcylCo_DH/oxidase_C"/>
</dbReference>
<gene>
    <name evidence="25" type="ORF">CYNAS_LOCUS1333</name>
</gene>
<dbReference type="InterPro" id="IPR006091">
    <property type="entry name" value="Acyl-CoA_Oxase/DH_mid-dom"/>
</dbReference>
<keyword evidence="8" id="KW-0007">Acetylation</keyword>
<dbReference type="Gene3D" id="1.20.140.10">
    <property type="entry name" value="Butyryl-CoA Dehydrogenase, subunit A, domain 3"/>
    <property type="match status" value="1"/>
</dbReference>
<evidence type="ECO:0000313" key="25">
    <source>
        <dbReference type="EMBL" id="CAJ0589350.1"/>
    </source>
</evidence>
<dbReference type="InterPro" id="IPR011945">
    <property type="entry name" value="HAD-SF_ppase_IA/epoxid_hydro_N"/>
</dbReference>
<evidence type="ECO:0000259" key="21">
    <source>
        <dbReference type="Pfam" id="PF00441"/>
    </source>
</evidence>
<keyword evidence="11" id="KW-0472">Membrane</keyword>
<evidence type="ECO:0000256" key="16">
    <source>
        <dbReference type="ARBA" id="ARBA00048020"/>
    </source>
</evidence>
<evidence type="ECO:0000256" key="4">
    <source>
        <dbReference type="ARBA" id="ARBA00005005"/>
    </source>
</evidence>
<dbReference type="InterPro" id="IPR036412">
    <property type="entry name" value="HAD-like_sf"/>
</dbReference>
<dbReference type="SFLD" id="SFLDG01129">
    <property type="entry name" value="C1.5:_HAD__Beta-PGM__Phosphata"/>
    <property type="match status" value="1"/>
</dbReference>
<dbReference type="InterPro" id="IPR023198">
    <property type="entry name" value="PGP-like_dom2"/>
</dbReference>
<evidence type="ECO:0000259" key="24">
    <source>
        <dbReference type="Pfam" id="PF02771"/>
    </source>
</evidence>
<reference evidence="25" key="1">
    <citation type="submission" date="2023-07" db="EMBL/GenBank/DDBJ databases">
        <authorList>
            <consortium name="CYATHOMIX"/>
        </authorList>
    </citation>
    <scope>NUCLEOTIDE SEQUENCE</scope>
    <source>
        <strain evidence="25">N/A</strain>
    </source>
</reference>
<comment type="catalytic activity">
    <reaction evidence="18">
        <text>tricosanoyl-CoA + oxidized [electron-transfer flavoprotein] + H(+) = (2E)-tricosenoyl-CoA + reduced [electron-transfer flavoprotein]</text>
        <dbReference type="Rhea" id="RHEA:48220"/>
        <dbReference type="Rhea" id="RHEA-COMP:10685"/>
        <dbReference type="Rhea" id="RHEA-COMP:10686"/>
        <dbReference type="ChEBI" id="CHEBI:15378"/>
        <dbReference type="ChEBI" id="CHEBI:57692"/>
        <dbReference type="ChEBI" id="CHEBI:58307"/>
        <dbReference type="ChEBI" id="CHEBI:90118"/>
        <dbReference type="ChEBI" id="CHEBI:90119"/>
    </reaction>
    <physiologicalReaction direction="left-to-right" evidence="18">
        <dbReference type="Rhea" id="RHEA:48221"/>
    </physiologicalReaction>
</comment>
<dbReference type="PANTHER" id="PTHR48083:SF35">
    <property type="entry name" value="ACYL-COA DEHYDROGENASE FAMILY MEMBER 10"/>
    <property type="match status" value="1"/>
</dbReference>
<evidence type="ECO:0000256" key="8">
    <source>
        <dbReference type="ARBA" id="ARBA00022990"/>
    </source>
</evidence>
<comment type="catalytic activity">
    <reaction evidence="15">
        <text>a 2,3-saturated acyl-CoA + oxidized [electron-transfer flavoprotein] + H(+) = a (2E)-enoyl-CoA + reduced [electron-transfer flavoprotein]</text>
        <dbReference type="Rhea" id="RHEA:44704"/>
        <dbReference type="Rhea" id="RHEA-COMP:10685"/>
        <dbReference type="Rhea" id="RHEA-COMP:10686"/>
        <dbReference type="ChEBI" id="CHEBI:15378"/>
        <dbReference type="ChEBI" id="CHEBI:57692"/>
        <dbReference type="ChEBI" id="CHEBI:58307"/>
        <dbReference type="ChEBI" id="CHEBI:58856"/>
        <dbReference type="ChEBI" id="CHEBI:65111"/>
    </reaction>
    <physiologicalReaction direction="left-to-right" evidence="15">
        <dbReference type="Rhea" id="RHEA:44705"/>
    </physiologicalReaction>
</comment>
<dbReference type="InterPro" id="IPR050741">
    <property type="entry name" value="Acyl-CoA_dehydrogenase"/>
</dbReference>
<dbReference type="SUPFAM" id="SSF56645">
    <property type="entry name" value="Acyl-CoA dehydrogenase NM domain-like"/>
    <property type="match status" value="1"/>
</dbReference>
<dbReference type="PRINTS" id="PR00413">
    <property type="entry name" value="HADHALOGNASE"/>
</dbReference>
<dbReference type="InterPro" id="IPR002575">
    <property type="entry name" value="Aminoglycoside_PTrfase"/>
</dbReference>
<evidence type="ECO:0000259" key="22">
    <source>
        <dbReference type="Pfam" id="PF01636"/>
    </source>
</evidence>
<evidence type="ECO:0000256" key="11">
    <source>
        <dbReference type="ARBA" id="ARBA00023136"/>
    </source>
</evidence>
<feature type="domain" description="Aminoglycoside phosphotransferase" evidence="22">
    <location>
        <begin position="255"/>
        <end position="485"/>
    </location>
</feature>
<evidence type="ECO:0000256" key="2">
    <source>
        <dbReference type="ARBA" id="ARBA00004275"/>
    </source>
</evidence>
<evidence type="ECO:0000256" key="10">
    <source>
        <dbReference type="ARBA" id="ARBA00023098"/>
    </source>
</evidence>
<keyword evidence="26" id="KW-1185">Reference proteome</keyword>
<dbReference type="InterPro" id="IPR013786">
    <property type="entry name" value="AcylCoA_DH/ox_N"/>
</dbReference>
<keyword evidence="10" id="KW-0443">Lipid metabolism</keyword>
<comment type="catalytic activity">
    <reaction evidence="16">
        <text>docosanoyl-CoA + oxidized [electron-transfer flavoprotein] + H(+) = (2E)-docosenoyl-CoA + reduced [electron-transfer flavoprotein]</text>
        <dbReference type="Rhea" id="RHEA:47228"/>
        <dbReference type="Rhea" id="RHEA-COMP:10685"/>
        <dbReference type="Rhea" id="RHEA-COMP:10686"/>
        <dbReference type="ChEBI" id="CHEBI:15378"/>
        <dbReference type="ChEBI" id="CHEBI:57692"/>
        <dbReference type="ChEBI" id="CHEBI:58307"/>
        <dbReference type="ChEBI" id="CHEBI:65059"/>
        <dbReference type="ChEBI" id="CHEBI:74692"/>
    </reaction>
    <physiologicalReaction direction="left-to-right" evidence="16">
        <dbReference type="Rhea" id="RHEA:47229"/>
    </physiologicalReaction>
</comment>
<dbReference type="FunFam" id="2.40.110.10:FF:000002">
    <property type="entry name" value="Acyl-CoA dehydrogenase fadE12"/>
    <property type="match status" value="1"/>
</dbReference>
<dbReference type="PANTHER" id="PTHR48083">
    <property type="entry name" value="MEDIUM-CHAIN SPECIFIC ACYL-COA DEHYDROGENASE, MITOCHONDRIAL-RELATED"/>
    <property type="match status" value="1"/>
</dbReference>
<evidence type="ECO:0000256" key="1">
    <source>
        <dbReference type="ARBA" id="ARBA00001974"/>
    </source>
</evidence>
<feature type="domain" description="Acyl-CoA dehydrogenase/oxidase C-terminal" evidence="21">
    <location>
        <begin position="832"/>
        <end position="981"/>
    </location>
</feature>